<dbReference type="EMBL" id="CM003374">
    <property type="protein sequence ID" value="KOM41132.1"/>
    <property type="molecule type" value="Genomic_DNA"/>
</dbReference>
<protein>
    <recommendedName>
        <fullName evidence="3">Ubiquitin-like protease family profile domain-containing protein</fullName>
    </recommendedName>
</protein>
<evidence type="ECO:0000313" key="2">
    <source>
        <dbReference type="Proteomes" id="UP000053144"/>
    </source>
</evidence>
<gene>
    <name evidence="1" type="ORF">LR48_Vigan04g133000</name>
</gene>
<organism evidence="1 2">
    <name type="scientific">Phaseolus angularis</name>
    <name type="common">Azuki bean</name>
    <name type="synonym">Vigna angularis</name>
    <dbReference type="NCBI Taxonomy" id="3914"/>
    <lineage>
        <taxon>Eukaryota</taxon>
        <taxon>Viridiplantae</taxon>
        <taxon>Streptophyta</taxon>
        <taxon>Embryophyta</taxon>
        <taxon>Tracheophyta</taxon>
        <taxon>Spermatophyta</taxon>
        <taxon>Magnoliopsida</taxon>
        <taxon>eudicotyledons</taxon>
        <taxon>Gunneridae</taxon>
        <taxon>Pentapetalae</taxon>
        <taxon>rosids</taxon>
        <taxon>fabids</taxon>
        <taxon>Fabales</taxon>
        <taxon>Fabaceae</taxon>
        <taxon>Papilionoideae</taxon>
        <taxon>50 kb inversion clade</taxon>
        <taxon>NPAAA clade</taxon>
        <taxon>indigoferoid/millettioid clade</taxon>
        <taxon>Phaseoleae</taxon>
        <taxon>Vigna</taxon>
    </lineage>
</organism>
<proteinExistence type="predicted"/>
<dbReference type="Gramene" id="KOM41132">
    <property type="protein sequence ID" value="KOM41132"/>
    <property type="gene ID" value="LR48_Vigan04g133000"/>
</dbReference>
<dbReference type="AlphaFoldDB" id="A0A0L9UEZ8"/>
<evidence type="ECO:0008006" key="3">
    <source>
        <dbReference type="Google" id="ProtNLM"/>
    </source>
</evidence>
<evidence type="ECO:0000313" key="1">
    <source>
        <dbReference type="EMBL" id="KOM41132.1"/>
    </source>
</evidence>
<reference evidence="2" key="1">
    <citation type="journal article" date="2015" name="Proc. Natl. Acad. Sci. U.S.A.">
        <title>Genome sequencing of adzuki bean (Vigna angularis) provides insight into high starch and low fat accumulation and domestication.</title>
        <authorList>
            <person name="Yang K."/>
            <person name="Tian Z."/>
            <person name="Chen C."/>
            <person name="Luo L."/>
            <person name="Zhao B."/>
            <person name="Wang Z."/>
            <person name="Yu L."/>
            <person name="Li Y."/>
            <person name="Sun Y."/>
            <person name="Li W."/>
            <person name="Chen Y."/>
            <person name="Li Y."/>
            <person name="Zhang Y."/>
            <person name="Ai D."/>
            <person name="Zhao J."/>
            <person name="Shang C."/>
            <person name="Ma Y."/>
            <person name="Wu B."/>
            <person name="Wang M."/>
            <person name="Gao L."/>
            <person name="Sun D."/>
            <person name="Zhang P."/>
            <person name="Guo F."/>
            <person name="Wang W."/>
            <person name="Li Y."/>
            <person name="Wang J."/>
            <person name="Varshney R.K."/>
            <person name="Wang J."/>
            <person name="Ling H.Q."/>
            <person name="Wan P."/>
        </authorList>
    </citation>
    <scope>NUCLEOTIDE SEQUENCE</scope>
    <source>
        <strain evidence="2">cv. Jingnong 6</strain>
    </source>
</reference>
<accession>A0A0L9UEZ8</accession>
<sequence>MDTIVVESGWASVYGFLEPQTIQPSGNTLDFRKSYIQTWMTESNREIYIAPYIDAGHWQLMVIILKKAQVVWFCSLHRKIKAELKSLIQTCHEEVFIESTSEQGSLRIRVAQQMMVSMLLSVIGMLEELSSLWISGLRDEFFETILVLLYENELRVFGNLQESEMIKSITVGGLIRSGSDQVSGMVGLRRSKRRKCLGDPGVEGYNSYRSISCFEPNFLATQTFVGDFSELRYVSLSCN</sequence>
<dbReference type="Proteomes" id="UP000053144">
    <property type="component" value="Chromosome 4"/>
</dbReference>
<name>A0A0L9UEZ8_PHAAN</name>